<proteinExistence type="predicted"/>
<organism evidence="1 2">
    <name type="scientific">Cellulosilyticum lentocellum (strain ATCC 49066 / DSM 5427 / NCIMB 11756 / RHM5)</name>
    <name type="common">Clostridium lentocellum</name>
    <dbReference type="NCBI Taxonomy" id="642492"/>
    <lineage>
        <taxon>Bacteria</taxon>
        <taxon>Bacillati</taxon>
        <taxon>Bacillota</taxon>
        <taxon>Clostridia</taxon>
        <taxon>Lachnospirales</taxon>
        <taxon>Cellulosilyticaceae</taxon>
        <taxon>Cellulosilyticum</taxon>
    </lineage>
</organism>
<protein>
    <submittedName>
        <fullName evidence="1">Uncharacterized protein</fullName>
    </submittedName>
</protein>
<dbReference type="Proteomes" id="UP000008467">
    <property type="component" value="Chromosome"/>
</dbReference>
<evidence type="ECO:0000313" key="2">
    <source>
        <dbReference type="Proteomes" id="UP000008467"/>
    </source>
</evidence>
<accession>F2JP77</accession>
<dbReference type="RefSeq" id="WP_013658094.1">
    <property type="nucleotide sequence ID" value="NC_015275.1"/>
</dbReference>
<keyword evidence="2" id="KW-1185">Reference proteome</keyword>
<reference evidence="1 2" key="1">
    <citation type="journal article" date="2011" name="J. Bacteriol.">
        <title>Complete genome sequence of the cellulose-degrading bacterium Cellulosilyticum lentocellum.</title>
        <authorList>
            <consortium name="US DOE Joint Genome Institute"/>
            <person name="Miller D.A."/>
            <person name="Suen G."/>
            <person name="Bruce D."/>
            <person name="Copeland A."/>
            <person name="Cheng J.F."/>
            <person name="Detter C."/>
            <person name="Goodwin L.A."/>
            <person name="Han C.S."/>
            <person name="Hauser L.J."/>
            <person name="Land M.L."/>
            <person name="Lapidus A."/>
            <person name="Lucas S."/>
            <person name="Meincke L."/>
            <person name="Pitluck S."/>
            <person name="Tapia R."/>
            <person name="Teshima H."/>
            <person name="Woyke T."/>
            <person name="Fox B.G."/>
            <person name="Angert E.R."/>
            <person name="Currie C.R."/>
        </authorList>
    </citation>
    <scope>NUCLEOTIDE SEQUENCE [LARGE SCALE GENOMIC DNA]</scope>
    <source>
        <strain evidence="2">ATCC 49066 / DSM 5427 / NCIMB 11756 / RHM5</strain>
    </source>
</reference>
<evidence type="ECO:0000313" key="1">
    <source>
        <dbReference type="EMBL" id="ADZ84816.1"/>
    </source>
</evidence>
<gene>
    <name evidence="1" type="ordered locus">Clole_3121</name>
</gene>
<dbReference type="EMBL" id="CP002582">
    <property type="protein sequence ID" value="ADZ84816.1"/>
    <property type="molecule type" value="Genomic_DNA"/>
</dbReference>
<name>F2JP77_CELLD</name>
<dbReference type="AlphaFoldDB" id="F2JP77"/>
<dbReference type="HOGENOM" id="CLU_1783413_0_0_9"/>
<sequence length="145" mass="16507">MKYIVLSPDQKLIGFEDSEHVLEYCLEVDNDSLDDYCEEQELVYETMTPTEIGQLYTNMGAISGGCQIFLVSDILNLMKENAVDEYYIEEAKALFESKNLLKEMTCPGYIEDLLGELTPIYPSNLTEGIYFMENIDAPNDEKDNG</sequence>
<dbReference type="KEGG" id="cle:Clole_3121"/>